<reference evidence="1 2" key="1">
    <citation type="submission" date="2024-11" db="EMBL/GenBank/DDBJ databases">
        <title>Chromosome-level genome assembly of the freshwater bivalve Anodonta woodiana.</title>
        <authorList>
            <person name="Chen X."/>
        </authorList>
    </citation>
    <scope>NUCLEOTIDE SEQUENCE [LARGE SCALE GENOMIC DNA]</scope>
    <source>
        <strain evidence="1">MN2024</strain>
        <tissue evidence="1">Gills</tissue>
    </source>
</reference>
<organism evidence="1 2">
    <name type="scientific">Sinanodonta woodiana</name>
    <name type="common">Chinese pond mussel</name>
    <name type="synonym">Anodonta woodiana</name>
    <dbReference type="NCBI Taxonomy" id="1069815"/>
    <lineage>
        <taxon>Eukaryota</taxon>
        <taxon>Metazoa</taxon>
        <taxon>Spiralia</taxon>
        <taxon>Lophotrochozoa</taxon>
        <taxon>Mollusca</taxon>
        <taxon>Bivalvia</taxon>
        <taxon>Autobranchia</taxon>
        <taxon>Heteroconchia</taxon>
        <taxon>Palaeoheterodonta</taxon>
        <taxon>Unionida</taxon>
        <taxon>Unionoidea</taxon>
        <taxon>Unionidae</taxon>
        <taxon>Unioninae</taxon>
        <taxon>Sinanodonta</taxon>
    </lineage>
</organism>
<accession>A0ABD3XIB7</accession>
<dbReference type="Proteomes" id="UP001634394">
    <property type="component" value="Unassembled WGS sequence"/>
</dbReference>
<keyword evidence="2" id="KW-1185">Reference proteome</keyword>
<evidence type="ECO:0000313" key="2">
    <source>
        <dbReference type="Proteomes" id="UP001634394"/>
    </source>
</evidence>
<name>A0ABD3XIB7_SINWO</name>
<sequence>MYYIESTKKYAFDDSVKGTVVASTPYSRQFFIYYTVEELVNYKLYEIYKRLYDAYCAIGRPREFHYYMHLFENVCDRYCQESAYRFLAELWSYYNDQHRASITWTKCQSLRR</sequence>
<comment type="caution">
    <text evidence="1">The sequence shown here is derived from an EMBL/GenBank/DDBJ whole genome shotgun (WGS) entry which is preliminary data.</text>
</comment>
<protein>
    <submittedName>
        <fullName evidence="1">Uncharacterized protein</fullName>
    </submittedName>
</protein>
<gene>
    <name evidence="1" type="ORF">ACJMK2_024797</name>
</gene>
<dbReference type="EMBL" id="JBJQND010000002">
    <property type="protein sequence ID" value="KAL3884680.1"/>
    <property type="molecule type" value="Genomic_DNA"/>
</dbReference>
<proteinExistence type="predicted"/>
<evidence type="ECO:0000313" key="1">
    <source>
        <dbReference type="EMBL" id="KAL3884680.1"/>
    </source>
</evidence>
<dbReference type="AlphaFoldDB" id="A0ABD3XIB7"/>